<proteinExistence type="predicted"/>
<keyword evidence="2" id="KW-1185">Reference proteome</keyword>
<gene>
    <name evidence="1" type="ORF">roselon_02218</name>
</gene>
<dbReference type="Pfam" id="PF06754">
    <property type="entry name" value="PhnG"/>
    <property type="match status" value="1"/>
</dbReference>
<dbReference type="STRING" id="1294273.roselon_02218"/>
<name>W8S6P2_9RHOB</name>
<dbReference type="RefSeq" id="WP_025312334.1">
    <property type="nucleotide sequence ID" value="NZ_CP004372.1"/>
</dbReference>
<dbReference type="EMBL" id="CP004372">
    <property type="protein sequence ID" value="AHM04556.1"/>
    <property type="molecule type" value="Genomic_DNA"/>
</dbReference>
<evidence type="ECO:0000313" key="2">
    <source>
        <dbReference type="Proteomes" id="UP000019593"/>
    </source>
</evidence>
<dbReference type="NCBIfam" id="TIGR03293">
    <property type="entry name" value="PhnG_redo"/>
    <property type="match status" value="1"/>
</dbReference>
<dbReference type="PATRIC" id="fig|1294273.3.peg.2189"/>
<organism evidence="1 2">
    <name type="scientific">Roseicyclus elongatus DSM 19469</name>
    <dbReference type="NCBI Taxonomy" id="1294273"/>
    <lineage>
        <taxon>Bacteria</taxon>
        <taxon>Pseudomonadati</taxon>
        <taxon>Pseudomonadota</taxon>
        <taxon>Alphaproteobacteria</taxon>
        <taxon>Rhodobacterales</taxon>
        <taxon>Roseobacteraceae</taxon>
        <taxon>Roseicyclus</taxon>
    </lineage>
</organism>
<dbReference type="AlphaFoldDB" id="W8S6P2"/>
<dbReference type="OrthoDB" id="530475at2"/>
<dbReference type="Proteomes" id="UP000019593">
    <property type="component" value="Chromosome"/>
</dbReference>
<dbReference type="InterPro" id="IPR009609">
    <property type="entry name" value="Phosphonate_metab_PhnG"/>
</dbReference>
<dbReference type="eggNOG" id="COG3624">
    <property type="taxonomic scope" value="Bacteria"/>
</dbReference>
<dbReference type="HOGENOM" id="CLU_109242_0_0_5"/>
<evidence type="ECO:0000313" key="1">
    <source>
        <dbReference type="EMBL" id="AHM04556.1"/>
    </source>
</evidence>
<accession>W8S6P2</accession>
<sequence>MSISSPEVSDAAAMAARKLRLSTLAKAPSERLCALWAAYRADPPAHEVLRPPEVGTVMLRGRAGATGAPFNLGEMTVTRCSVRLTGGAVGHGHVQGRDRDAALAAALIDALSEAGEAKAIETAILAPLRDEAVASKAARAAKAAATRVEFFTMVRGEN</sequence>
<reference evidence="1 2" key="1">
    <citation type="submission" date="2013-03" db="EMBL/GenBank/DDBJ databases">
        <authorList>
            <person name="Fiebig A."/>
            <person name="Goeker M."/>
            <person name="Klenk H.-P.P."/>
        </authorList>
    </citation>
    <scope>NUCLEOTIDE SEQUENCE [LARGE SCALE GENOMIC DNA]</scope>
    <source>
        <strain evidence="2">DSM 19469</strain>
    </source>
</reference>
<protein>
    <submittedName>
        <fullName evidence="1">PhnG protein</fullName>
    </submittedName>
</protein>
<dbReference type="KEGG" id="red:roselon_02218"/>
<dbReference type="GO" id="GO:0019634">
    <property type="term" value="P:organic phosphonate metabolic process"/>
    <property type="evidence" value="ECO:0007669"/>
    <property type="project" value="InterPro"/>
</dbReference>
<dbReference type="GO" id="GO:0015716">
    <property type="term" value="P:organic phosphonate transport"/>
    <property type="evidence" value="ECO:0007669"/>
    <property type="project" value="InterPro"/>
</dbReference>